<comment type="similarity">
    <text evidence="1">Belongs to the methyltransferase superfamily. L-isoaspartyl/D-aspartyl protein methyltransferase family.</text>
</comment>
<gene>
    <name evidence="4" type="ORF">HNQ99_002725</name>
</gene>
<dbReference type="EMBL" id="JACHOV010000010">
    <property type="protein sequence ID" value="MBB4642400.1"/>
    <property type="molecule type" value="Genomic_DNA"/>
</dbReference>
<dbReference type="GO" id="GO:0005737">
    <property type="term" value="C:cytoplasm"/>
    <property type="evidence" value="ECO:0007669"/>
    <property type="project" value="TreeGrafter"/>
</dbReference>
<dbReference type="GO" id="GO:0032259">
    <property type="term" value="P:methylation"/>
    <property type="evidence" value="ECO:0007669"/>
    <property type="project" value="UniProtKB-KW"/>
</dbReference>
<keyword evidence="4" id="KW-0489">Methyltransferase</keyword>
<evidence type="ECO:0000256" key="2">
    <source>
        <dbReference type="ARBA" id="ARBA00013346"/>
    </source>
</evidence>
<organism evidence="4 5">
    <name type="scientific">Rhizorhapis suberifaciens</name>
    <name type="common">corky root of lettuce</name>
    <dbReference type="NCBI Taxonomy" id="13656"/>
    <lineage>
        <taxon>Bacteria</taxon>
        <taxon>Pseudomonadati</taxon>
        <taxon>Pseudomonadota</taxon>
        <taxon>Alphaproteobacteria</taxon>
        <taxon>Sphingomonadales</taxon>
        <taxon>Sphingomonadaceae</taxon>
        <taxon>Rhizorhapis</taxon>
    </lineage>
</organism>
<dbReference type="Gene3D" id="3.40.50.150">
    <property type="entry name" value="Vaccinia Virus protein VP39"/>
    <property type="match status" value="1"/>
</dbReference>
<protein>
    <recommendedName>
        <fullName evidence="2">Protein-L-isoaspartate O-methyltransferase</fullName>
    </recommendedName>
    <alternativeName>
        <fullName evidence="3">Protein L-isoaspartyl methyltransferase</fullName>
    </alternativeName>
</protein>
<keyword evidence="5" id="KW-1185">Reference proteome</keyword>
<comment type="caution">
    <text evidence="4">The sequence shown here is derived from an EMBL/GenBank/DDBJ whole genome shotgun (WGS) entry which is preliminary data.</text>
</comment>
<sequence length="217" mass="23005">MTEHNFKSMRTAMVESQLRTSDVNDPRVIAAMANVAREAFLPNDRQALAYIDRPVKLTEGRWLNPPLATGRLLTAASIAPDDNVLLIGAATGYTAALLSQLAASVVAVEEDEALLPRAKAVLAGYGNVKLVSAALNQGSKKYAPYSLIVIDGAVEEIPSALVKQVGDGGRLVAAVLDRGVARLAIGRKSGQAFGMTHFADCESVPLPGFEKPKSFTF</sequence>
<dbReference type="GO" id="GO:0004719">
    <property type="term" value="F:protein-L-isoaspartate (D-aspartate) O-methyltransferase activity"/>
    <property type="evidence" value="ECO:0007669"/>
    <property type="project" value="InterPro"/>
</dbReference>
<dbReference type="Pfam" id="PF01135">
    <property type="entry name" value="PCMT"/>
    <property type="match status" value="1"/>
</dbReference>
<evidence type="ECO:0000313" key="5">
    <source>
        <dbReference type="Proteomes" id="UP000575068"/>
    </source>
</evidence>
<dbReference type="PANTHER" id="PTHR11579:SF18">
    <property type="entry name" value="PROTEIN-L-ISOASPARTATE O-METHYLTRANSFERASE"/>
    <property type="match status" value="1"/>
</dbReference>
<evidence type="ECO:0000256" key="3">
    <source>
        <dbReference type="ARBA" id="ARBA00030757"/>
    </source>
</evidence>
<proteinExistence type="inferred from homology"/>
<evidence type="ECO:0000313" key="4">
    <source>
        <dbReference type="EMBL" id="MBB4642400.1"/>
    </source>
</evidence>
<dbReference type="PANTHER" id="PTHR11579">
    <property type="entry name" value="PROTEIN-L-ISOASPARTATE O-METHYLTRANSFERASE"/>
    <property type="match status" value="1"/>
</dbReference>
<dbReference type="RefSeq" id="WP_322790369.1">
    <property type="nucleotide sequence ID" value="NZ_JACHOV010000010.1"/>
</dbReference>
<reference evidence="4 5" key="1">
    <citation type="submission" date="2020-08" db="EMBL/GenBank/DDBJ databases">
        <title>Genomic Encyclopedia of Type Strains, Phase IV (KMG-IV): sequencing the most valuable type-strain genomes for metagenomic binning, comparative biology and taxonomic classification.</title>
        <authorList>
            <person name="Goeker M."/>
        </authorList>
    </citation>
    <scope>NUCLEOTIDE SEQUENCE [LARGE SCALE GENOMIC DNA]</scope>
    <source>
        <strain evidence="4 5">DSM 7465</strain>
    </source>
</reference>
<dbReference type="InterPro" id="IPR029063">
    <property type="entry name" value="SAM-dependent_MTases_sf"/>
</dbReference>
<dbReference type="SUPFAM" id="SSF53335">
    <property type="entry name" value="S-adenosyl-L-methionine-dependent methyltransferases"/>
    <property type="match status" value="1"/>
</dbReference>
<dbReference type="InterPro" id="IPR000682">
    <property type="entry name" value="PCMT"/>
</dbReference>
<dbReference type="AlphaFoldDB" id="A0A840HXW6"/>
<name>A0A840HXW6_9SPHN</name>
<keyword evidence="4" id="KW-0808">Transferase</keyword>
<dbReference type="Proteomes" id="UP000575068">
    <property type="component" value="Unassembled WGS sequence"/>
</dbReference>
<accession>A0A840HXW6</accession>
<evidence type="ECO:0000256" key="1">
    <source>
        <dbReference type="ARBA" id="ARBA00005369"/>
    </source>
</evidence>